<keyword evidence="5" id="KW-0460">Magnesium</keyword>
<comment type="caution">
    <text evidence="9">The sequence shown here is derived from an EMBL/GenBank/DDBJ whole genome shotgun (WGS) entry which is preliminary data.</text>
</comment>
<feature type="domain" description="PII-uridylyltransferase/Glutamine-synthetase adenylyltransferase" evidence="8">
    <location>
        <begin position="866"/>
        <end position="990"/>
    </location>
</feature>
<keyword evidence="2 9" id="KW-0548">Nucleotidyltransferase</keyword>
<evidence type="ECO:0000259" key="7">
    <source>
        <dbReference type="Pfam" id="PF03710"/>
    </source>
</evidence>
<keyword evidence="4" id="KW-0067">ATP-binding</keyword>
<keyword evidence="1" id="KW-0808">Transferase</keyword>
<dbReference type="InterPro" id="IPR013546">
    <property type="entry name" value="PII_UdlTrfase/GS_AdlTrfase"/>
</dbReference>
<protein>
    <submittedName>
        <fullName evidence="9">Glutamate-ammonia-ligase adenylyltransferase</fullName>
    </submittedName>
</protein>
<evidence type="ECO:0000256" key="4">
    <source>
        <dbReference type="ARBA" id="ARBA00022840"/>
    </source>
</evidence>
<evidence type="ECO:0000256" key="5">
    <source>
        <dbReference type="ARBA" id="ARBA00022842"/>
    </source>
</evidence>
<reference evidence="9" key="2">
    <citation type="submission" date="2020-09" db="EMBL/GenBank/DDBJ databases">
        <authorList>
            <person name="Sun Q."/>
            <person name="Zhou Y."/>
        </authorList>
    </citation>
    <scope>NUCLEOTIDE SEQUENCE</scope>
    <source>
        <strain evidence="9">CGMCC 1.8984</strain>
    </source>
</reference>
<dbReference type="GO" id="GO:0008882">
    <property type="term" value="F:[glutamate-ammonia-ligase] adenylyltransferase activity"/>
    <property type="evidence" value="ECO:0007669"/>
    <property type="project" value="InterPro"/>
</dbReference>
<dbReference type="InterPro" id="IPR005190">
    <property type="entry name" value="GlnE_rpt_dom"/>
</dbReference>
<dbReference type="InterPro" id="IPR043519">
    <property type="entry name" value="NT_sf"/>
</dbReference>
<sequence length="1005" mass="110022">MSRQAQSLGRLARAGFDDLDRAAASLEELASATGVDEERLLAALAHAGDPDEALAAIRRLEERARPEVTAVLGDDASAERLARLFGASRGLADFLLRHPTELAVLRQAPNRPLGADDARAAMSAALDDLDVPHAGLPEAAATAVRARYRRLLAGIAVYDLTRPSTIEAVDTVAAGLADLAGAAIDVALTAARRAISRVDGEPAAPGRYPEHEVAATRLAVIGMGKAGARELNYVSDVDVIFVAESADEEAVSTARALDIATRLAMVAMRVIAEHGIEPPLWEVDTNLRPEGKDGALVRTLDSHLQYYDRWAKSWEFQALLKARPIAGDAELGARYAVGVAPKVWASSGRDGFVESVQRMRERVTEHIPADEVDVQLKLGPGGLRDIEFTVQLLQLVHGATDVEIRQGGTLPALAALAERGYVGREAAAEFSRDYRVLRVLEHRLQLERLRRTHLMPRDAARLRTLARSSGLARNADDLSALWQGTRQRVRGLHERLFYRPLLSAVAAMPPGELELTSEQAEARLAAIGFRDPKGALAHIGALTAGVSRRATIQRHLMPVLISWFADGADPDYGLLAFRRVSDTLGTTHWYLGLLRDSSDAALRLTRVLSGSRFVGELLERIPEAVAWLEDLDELRPRPLVALEDEKRAVLARHGDADAAAKVFRAIRRREVLRLALSAILDVCTVEELGRGLSDVSESHIAALVEAIRRGEVDGLEFAVIGMGRFGGRELGIGSDADIVYVFRPTDASPEEAQARALRIVAELVRLSEDARLPFELDADLRPEGRNGVVARSLDAYRAYYARWSLTWEAQALLRARGVAGDAALIRDFTELADTVRYPAEISERDIREVKRIKARVENERLPQGADPTRHLKLGRGSLSDVEWYVQLVQLQHGAAEPSLRTTSTLDALDAAVEHRYVTPAEASVLRAAWVFAARARSALTLWLDRTTDVLPVERSQLEGVARIMGYPPGSASRLESDYLQVTRRARAVFERGFYGVEPRREPTMH</sequence>
<keyword evidence="10" id="KW-1185">Reference proteome</keyword>
<dbReference type="Pfam" id="PF08335">
    <property type="entry name" value="GlnD_UR_UTase"/>
    <property type="match status" value="2"/>
</dbReference>
<dbReference type="Pfam" id="PF03710">
    <property type="entry name" value="GlnE"/>
    <property type="match status" value="2"/>
</dbReference>
<dbReference type="PANTHER" id="PTHR30621:SF0">
    <property type="entry name" value="BIFUNCTIONAL GLUTAMINE SYNTHETASE ADENYLYLTRANSFERASE_ADENYLYL-REMOVING ENZYME"/>
    <property type="match status" value="1"/>
</dbReference>
<feature type="domain" description="Glutamate-ammonia ligase adenylyltransferase repeated" evidence="7">
    <location>
        <begin position="79"/>
        <end position="334"/>
    </location>
</feature>
<reference evidence="9" key="1">
    <citation type="journal article" date="2014" name="Int. J. Syst. Evol. Microbiol.">
        <title>Complete genome sequence of Corynebacterium casei LMG S-19264T (=DSM 44701T), isolated from a smear-ripened cheese.</title>
        <authorList>
            <consortium name="US DOE Joint Genome Institute (JGI-PGF)"/>
            <person name="Walter F."/>
            <person name="Albersmeier A."/>
            <person name="Kalinowski J."/>
            <person name="Ruckert C."/>
        </authorList>
    </citation>
    <scope>NUCLEOTIDE SEQUENCE</scope>
    <source>
        <strain evidence="9">CGMCC 1.8984</strain>
    </source>
</reference>
<dbReference type="GO" id="GO:0005829">
    <property type="term" value="C:cytosol"/>
    <property type="evidence" value="ECO:0007669"/>
    <property type="project" value="TreeGrafter"/>
</dbReference>
<dbReference type="PANTHER" id="PTHR30621">
    <property type="entry name" value="GLUTAMINE SYNTHETASE ADENYLYLTRANSFERASE"/>
    <property type="match status" value="1"/>
</dbReference>
<proteinExistence type="predicted"/>
<evidence type="ECO:0000259" key="8">
    <source>
        <dbReference type="Pfam" id="PF08335"/>
    </source>
</evidence>
<evidence type="ECO:0000256" key="3">
    <source>
        <dbReference type="ARBA" id="ARBA00022741"/>
    </source>
</evidence>
<evidence type="ECO:0000256" key="6">
    <source>
        <dbReference type="ARBA" id="ARBA00023268"/>
    </source>
</evidence>
<dbReference type="RefSeq" id="WP_188744215.1">
    <property type="nucleotide sequence ID" value="NZ_BAABFW010000014.1"/>
</dbReference>
<dbReference type="Gene3D" id="1.20.120.330">
    <property type="entry name" value="Nucleotidyltransferases domain 2"/>
    <property type="match status" value="2"/>
</dbReference>
<evidence type="ECO:0000313" key="10">
    <source>
        <dbReference type="Proteomes" id="UP000636956"/>
    </source>
</evidence>
<dbReference type="GO" id="GO:0000820">
    <property type="term" value="P:regulation of glutamine family amino acid metabolic process"/>
    <property type="evidence" value="ECO:0007669"/>
    <property type="project" value="TreeGrafter"/>
</dbReference>
<organism evidence="9 10">
    <name type="scientific">Agromyces bauzanensis</name>
    <dbReference type="NCBI Taxonomy" id="1308924"/>
    <lineage>
        <taxon>Bacteria</taxon>
        <taxon>Bacillati</taxon>
        <taxon>Actinomycetota</taxon>
        <taxon>Actinomycetes</taxon>
        <taxon>Micrococcales</taxon>
        <taxon>Microbacteriaceae</taxon>
        <taxon>Agromyces</taxon>
    </lineage>
</organism>
<keyword evidence="6" id="KW-0511">Multifunctional enzyme</keyword>
<evidence type="ECO:0000256" key="1">
    <source>
        <dbReference type="ARBA" id="ARBA00022679"/>
    </source>
</evidence>
<keyword evidence="3" id="KW-0547">Nucleotide-binding</keyword>
<dbReference type="NCBIfam" id="NF010707">
    <property type="entry name" value="PRK14109.1"/>
    <property type="match status" value="1"/>
</dbReference>
<gene>
    <name evidence="9" type="primary">glnE</name>
    <name evidence="9" type="ORF">GCM10011372_29920</name>
</gene>
<feature type="domain" description="PII-uridylyltransferase/Glutamine-synthetase adenylyltransferase" evidence="8">
    <location>
        <begin position="358"/>
        <end position="497"/>
    </location>
</feature>
<accession>A0A917PSE2</accession>
<dbReference type="AlphaFoldDB" id="A0A917PSE2"/>
<evidence type="ECO:0000256" key="2">
    <source>
        <dbReference type="ARBA" id="ARBA00022695"/>
    </source>
</evidence>
<evidence type="ECO:0000313" key="9">
    <source>
        <dbReference type="EMBL" id="GGJ89320.1"/>
    </source>
</evidence>
<dbReference type="SUPFAM" id="SSF81593">
    <property type="entry name" value="Nucleotidyltransferase substrate binding subunit/domain"/>
    <property type="match status" value="2"/>
</dbReference>
<dbReference type="Gene3D" id="3.30.460.10">
    <property type="entry name" value="Beta Polymerase, domain 2"/>
    <property type="match status" value="2"/>
</dbReference>
<dbReference type="GO" id="GO:0005524">
    <property type="term" value="F:ATP binding"/>
    <property type="evidence" value="ECO:0007669"/>
    <property type="project" value="UniProtKB-KW"/>
</dbReference>
<dbReference type="CDD" id="cd05401">
    <property type="entry name" value="NT_GlnE_GlnD_like"/>
    <property type="match status" value="2"/>
</dbReference>
<feature type="domain" description="Glutamate-ammonia ligase adenylyltransferase repeated" evidence="7">
    <location>
        <begin position="603"/>
        <end position="828"/>
    </location>
</feature>
<dbReference type="EMBL" id="BMMD01000020">
    <property type="protein sequence ID" value="GGJ89320.1"/>
    <property type="molecule type" value="Genomic_DNA"/>
</dbReference>
<dbReference type="InterPro" id="IPR023057">
    <property type="entry name" value="GlnE"/>
</dbReference>
<name>A0A917PSE2_9MICO</name>
<dbReference type="Proteomes" id="UP000636956">
    <property type="component" value="Unassembled WGS sequence"/>
</dbReference>
<dbReference type="SUPFAM" id="SSF81301">
    <property type="entry name" value="Nucleotidyltransferase"/>
    <property type="match status" value="2"/>
</dbReference>